<dbReference type="AlphaFoldDB" id="A0A447CWR4"/>
<dbReference type="EMBL" id="WNKV01000006">
    <property type="protein sequence ID" value="MTW16387.1"/>
    <property type="molecule type" value="Genomic_DNA"/>
</dbReference>
<gene>
    <name evidence="1" type="ORF">GJ689_09200</name>
    <name evidence="2" type="ORF">RHODGE_RHODGE_02899</name>
</gene>
<reference evidence="2" key="1">
    <citation type="submission" date="2018-10" db="EMBL/GenBank/DDBJ databases">
        <authorList>
            <person name="Peiro R."/>
            <person name="Begona"/>
            <person name="Cbmso G."/>
            <person name="Lopez M."/>
            <person name="Gonzalez S."/>
            <person name="Sacristan E."/>
            <person name="Castillo E."/>
        </authorList>
    </citation>
    <scope>NUCLEOTIDE SEQUENCE</scope>
    <source>
        <strain evidence="2">Rhod_genome</strain>
    </source>
</reference>
<sequence>MNHATTLDTAMAPAQTSGNAVARALHHIADTIREVKRMRREAQERFPHLQF</sequence>
<protein>
    <submittedName>
        <fullName evidence="2">Uncharacterized protein</fullName>
    </submittedName>
</protein>
<name>A0A447CWR4_9BRAD</name>
<proteinExistence type="predicted"/>
<evidence type="ECO:0000313" key="1">
    <source>
        <dbReference type="EMBL" id="MTW16387.1"/>
    </source>
</evidence>
<dbReference type="Proteomes" id="UP000438991">
    <property type="component" value="Unassembled WGS sequence"/>
</dbReference>
<keyword evidence="3" id="KW-1185">Reference proteome</keyword>
<dbReference type="EMBL" id="UWOC01000152">
    <property type="protein sequence ID" value="VCU09730.1"/>
    <property type="molecule type" value="Genomic_DNA"/>
</dbReference>
<organism evidence="2 3">
    <name type="scientific">Rhodoplanes serenus</name>
    <dbReference type="NCBI Taxonomy" id="200615"/>
    <lineage>
        <taxon>Bacteria</taxon>
        <taxon>Pseudomonadati</taxon>
        <taxon>Pseudomonadota</taxon>
        <taxon>Alphaproteobacteria</taxon>
        <taxon>Hyphomicrobiales</taxon>
        <taxon>Nitrobacteraceae</taxon>
        <taxon>Rhodoplanes</taxon>
    </lineage>
</organism>
<reference evidence="3" key="2">
    <citation type="submission" date="2018-10" db="EMBL/GenBank/DDBJ databases">
        <authorList>
            <person name="Peiro R."/>
            <person name="Begona"/>
            <person name="Cbmso G."/>
            <person name="Lopez M."/>
            <person name="Gonzalez S."/>
            <person name="Sacristan E."/>
            <person name="Castillo E."/>
        </authorList>
    </citation>
    <scope>NUCLEOTIDE SEQUENCE [LARGE SCALE GENOMIC DNA]</scope>
</reference>
<dbReference type="Proteomes" id="UP000289200">
    <property type="component" value="Unassembled WGS sequence"/>
</dbReference>
<reference evidence="1 4" key="3">
    <citation type="submission" date="2019-11" db="EMBL/GenBank/DDBJ databases">
        <title>Whole-genome sequence of Rhodoplanes serenus DSM 18633, type strain.</title>
        <authorList>
            <person name="Kyndt J.A."/>
            <person name="Meyer T.E."/>
        </authorList>
    </citation>
    <scope>NUCLEOTIDE SEQUENCE [LARGE SCALE GENOMIC DNA]</scope>
    <source>
        <strain evidence="1 4">DSM 18633</strain>
    </source>
</reference>
<dbReference type="RefSeq" id="WP_155479377.1">
    <property type="nucleotide sequence ID" value="NZ_NPEW01000212.1"/>
</dbReference>
<accession>A0A447CWR4</accession>
<comment type="caution">
    <text evidence="2">The sequence shown here is derived from an EMBL/GenBank/DDBJ whole genome shotgun (WGS) entry which is preliminary data.</text>
</comment>
<evidence type="ECO:0000313" key="2">
    <source>
        <dbReference type="EMBL" id="VCU09730.1"/>
    </source>
</evidence>
<evidence type="ECO:0000313" key="3">
    <source>
        <dbReference type="Proteomes" id="UP000289200"/>
    </source>
</evidence>
<evidence type="ECO:0000313" key="4">
    <source>
        <dbReference type="Proteomes" id="UP000438991"/>
    </source>
</evidence>